<feature type="compositionally biased region" description="Basic residues" evidence="4">
    <location>
        <begin position="11"/>
        <end position="32"/>
    </location>
</feature>
<name>A0AAW0SLT7_SCYPA</name>
<dbReference type="Pfam" id="PF05670">
    <property type="entry name" value="NFACT-R_1"/>
    <property type="match status" value="1"/>
</dbReference>
<dbReference type="Proteomes" id="UP001487740">
    <property type="component" value="Unassembled WGS sequence"/>
</dbReference>
<proteinExistence type="inferred from homology"/>
<feature type="domain" description="NFACT RNA-binding" evidence="5">
    <location>
        <begin position="72"/>
        <end position="168"/>
    </location>
</feature>
<sequence>MSLTTQAPRSRLGKSVRGLRGRGKASRGKAKNNSKIAAAPPSASPSAAPELQLRPRGAVLILRSAVVDPPATLVMGTDKHENDHLLTQATDRVVFFHVDDLPSAHVYLQLEPGQGVRDVTRTLLHDAAQLCKANSAQGNKLANVAVLYTPGSNLRKTRHMKAGEVGFVSERDVRKIVVAKRDDSVVDRLTSTRRKVVSGRAEREKQQRARERQRQKTESKLARRKHRREEQQEQAAHEELLELAFDLWVVPPGKGEAEGCSTVTGAPEDVADTLGELKNLLHPDS</sequence>
<feature type="region of interest" description="Disordered" evidence="4">
    <location>
        <begin position="1"/>
        <end position="50"/>
    </location>
</feature>
<comment type="subunit">
    <text evidence="3">Interacts (via cytoplasmic region) with ILK.</text>
</comment>
<dbReference type="InterPro" id="IPR039730">
    <property type="entry name" value="Jlp2/Ccd25"/>
</dbReference>
<organism evidence="6 7">
    <name type="scientific">Scylla paramamosain</name>
    <name type="common">Mud crab</name>
    <dbReference type="NCBI Taxonomy" id="85552"/>
    <lineage>
        <taxon>Eukaryota</taxon>
        <taxon>Metazoa</taxon>
        <taxon>Ecdysozoa</taxon>
        <taxon>Arthropoda</taxon>
        <taxon>Crustacea</taxon>
        <taxon>Multicrustacea</taxon>
        <taxon>Malacostraca</taxon>
        <taxon>Eumalacostraca</taxon>
        <taxon>Eucarida</taxon>
        <taxon>Decapoda</taxon>
        <taxon>Pleocyemata</taxon>
        <taxon>Brachyura</taxon>
        <taxon>Eubrachyura</taxon>
        <taxon>Portunoidea</taxon>
        <taxon>Portunidae</taxon>
        <taxon>Portuninae</taxon>
        <taxon>Scylla</taxon>
    </lineage>
</organism>
<accession>A0AAW0SLT7</accession>
<dbReference type="EMBL" id="JARAKH010000049">
    <property type="protein sequence ID" value="KAK8376118.1"/>
    <property type="molecule type" value="Genomic_DNA"/>
</dbReference>
<dbReference type="AlphaFoldDB" id="A0AAW0SLT7"/>
<evidence type="ECO:0000313" key="6">
    <source>
        <dbReference type="EMBL" id="KAK8376118.1"/>
    </source>
</evidence>
<evidence type="ECO:0000259" key="5">
    <source>
        <dbReference type="Pfam" id="PF05670"/>
    </source>
</evidence>
<dbReference type="InterPro" id="IPR008532">
    <property type="entry name" value="NFACT_RNA-bd"/>
</dbReference>
<protein>
    <recommendedName>
        <fullName evidence="2">Coiled-coil domain-containing protein 25</fullName>
    </recommendedName>
</protein>
<reference evidence="6 7" key="1">
    <citation type="submission" date="2023-03" db="EMBL/GenBank/DDBJ databases">
        <title>High-quality genome of Scylla paramamosain provides insights in environmental adaptation.</title>
        <authorList>
            <person name="Zhang L."/>
        </authorList>
    </citation>
    <scope>NUCLEOTIDE SEQUENCE [LARGE SCALE GENOMIC DNA]</scope>
    <source>
        <strain evidence="6">LZ_2023a</strain>
        <tissue evidence="6">Muscle</tissue>
    </source>
</reference>
<evidence type="ECO:0000256" key="3">
    <source>
        <dbReference type="ARBA" id="ARBA00024214"/>
    </source>
</evidence>
<evidence type="ECO:0000256" key="4">
    <source>
        <dbReference type="SAM" id="MobiDB-lite"/>
    </source>
</evidence>
<evidence type="ECO:0000313" key="7">
    <source>
        <dbReference type="Proteomes" id="UP001487740"/>
    </source>
</evidence>
<feature type="compositionally biased region" description="Basic and acidic residues" evidence="4">
    <location>
        <begin position="200"/>
        <end position="221"/>
    </location>
</feature>
<evidence type="ECO:0000256" key="2">
    <source>
        <dbReference type="ARBA" id="ARBA00016700"/>
    </source>
</evidence>
<feature type="compositionally biased region" description="Low complexity" evidence="4">
    <location>
        <begin position="37"/>
        <end position="49"/>
    </location>
</feature>
<comment type="caution">
    <text evidence="6">The sequence shown here is derived from an EMBL/GenBank/DDBJ whole genome shotgun (WGS) entry which is preliminary data.</text>
</comment>
<evidence type="ECO:0000256" key="1">
    <source>
        <dbReference type="ARBA" id="ARBA00008998"/>
    </source>
</evidence>
<dbReference type="PANTHER" id="PTHR13049:SF2">
    <property type="entry name" value="COILED-COIL DOMAIN-CONTAINING PROTEIN 25"/>
    <property type="match status" value="1"/>
</dbReference>
<dbReference type="PANTHER" id="PTHR13049">
    <property type="entry name" value="DUF814-RELATED"/>
    <property type="match status" value="1"/>
</dbReference>
<keyword evidence="7" id="KW-1185">Reference proteome</keyword>
<gene>
    <name evidence="6" type="ORF">O3P69_008684</name>
</gene>
<comment type="similarity">
    <text evidence="1">Belongs to the CCDC25 family.</text>
</comment>
<feature type="region of interest" description="Disordered" evidence="4">
    <location>
        <begin position="197"/>
        <end position="235"/>
    </location>
</feature>